<dbReference type="EMBL" id="JAWHQM010000102">
    <property type="protein sequence ID" value="KAK5637256.1"/>
    <property type="molecule type" value="Genomic_DNA"/>
</dbReference>
<keyword evidence="2" id="KW-1185">Reference proteome</keyword>
<dbReference type="Proteomes" id="UP001305414">
    <property type="component" value="Unassembled WGS sequence"/>
</dbReference>
<evidence type="ECO:0000313" key="2">
    <source>
        <dbReference type="Proteomes" id="UP001305414"/>
    </source>
</evidence>
<proteinExistence type="predicted"/>
<evidence type="ECO:0000313" key="1">
    <source>
        <dbReference type="EMBL" id="KAK5637256.1"/>
    </source>
</evidence>
<sequence length="186" mass="20602">MQLEQDWQQPYEVDEFDRPSGQTHWLGHFATNDALIDESLAGYFDNINLINPSTSNNDVVCYFGIISNEVTANSHIDAIGDMHLPYRPPRVDAPLGDIFPADVSLANIHIKVSFGDVVPDTLSDVPLVNFSTNALADAEIFEPDVVVADISPVNSKHSLITKPKSDIYDALIKKRRVGSYDGKYLL</sequence>
<reference evidence="1 2" key="1">
    <citation type="submission" date="2023-10" db="EMBL/GenBank/DDBJ databases">
        <title>Draft genome sequence of Xylaria bambusicola isolate GMP-LS, the root and basal stem rot pathogen of sugarcane in Indonesia.</title>
        <authorList>
            <person name="Selvaraj P."/>
            <person name="Muralishankar V."/>
            <person name="Muruganantham S."/>
            <person name="Sp S."/>
            <person name="Haryani S."/>
            <person name="Lau K.J.X."/>
            <person name="Naqvi N.I."/>
        </authorList>
    </citation>
    <scope>NUCLEOTIDE SEQUENCE [LARGE SCALE GENOMIC DNA]</scope>
    <source>
        <strain evidence="1">GMP-LS</strain>
    </source>
</reference>
<protein>
    <submittedName>
        <fullName evidence="1">Uncharacterized protein</fullName>
    </submittedName>
</protein>
<name>A0AAN7V167_9PEZI</name>
<comment type="caution">
    <text evidence="1">The sequence shown here is derived from an EMBL/GenBank/DDBJ whole genome shotgun (WGS) entry which is preliminary data.</text>
</comment>
<dbReference type="AlphaFoldDB" id="A0AAN7V167"/>
<organism evidence="1 2">
    <name type="scientific">Xylaria bambusicola</name>
    <dbReference type="NCBI Taxonomy" id="326684"/>
    <lineage>
        <taxon>Eukaryota</taxon>
        <taxon>Fungi</taxon>
        <taxon>Dikarya</taxon>
        <taxon>Ascomycota</taxon>
        <taxon>Pezizomycotina</taxon>
        <taxon>Sordariomycetes</taxon>
        <taxon>Xylariomycetidae</taxon>
        <taxon>Xylariales</taxon>
        <taxon>Xylariaceae</taxon>
        <taxon>Xylaria</taxon>
    </lineage>
</organism>
<gene>
    <name evidence="1" type="ORF">RRF57_012968</name>
</gene>
<accession>A0AAN7V167</accession>